<gene>
    <name evidence="1" type="ORF">ILUMI_07457</name>
</gene>
<accession>A0A8K0D3I6</accession>
<keyword evidence="2" id="KW-1185">Reference proteome</keyword>
<dbReference type="Proteomes" id="UP000801492">
    <property type="component" value="Unassembled WGS sequence"/>
</dbReference>
<reference evidence="1" key="1">
    <citation type="submission" date="2019-08" db="EMBL/GenBank/DDBJ databases">
        <title>The genome of the North American firefly Photinus pyralis.</title>
        <authorList>
            <consortium name="Photinus pyralis genome working group"/>
            <person name="Fallon T.R."/>
            <person name="Sander Lower S.E."/>
            <person name="Weng J.-K."/>
        </authorList>
    </citation>
    <scope>NUCLEOTIDE SEQUENCE</scope>
    <source>
        <strain evidence="1">TRF0915ILg1</strain>
        <tissue evidence="1">Whole body</tissue>
    </source>
</reference>
<evidence type="ECO:0000313" key="1">
    <source>
        <dbReference type="EMBL" id="KAF2898718.1"/>
    </source>
</evidence>
<comment type="caution">
    <text evidence="1">The sequence shown here is derived from an EMBL/GenBank/DDBJ whole genome shotgun (WGS) entry which is preliminary data.</text>
</comment>
<sequence length="168" mass="18987">MEDNINQNGNDTNTAMLTQDVSKKCYGCCLRNHIRANCPQNADNNTNYVNRQRNGYQPLRFQRGNQHFGNNYSQRGYQYLGQQRGQYNGHGGAQRGNHYYVQRGYGGRPSIRGFGGYRGSRGFYGRVGRLQGGTPNASNLVEQNDNSKAVNFFTCAENVCMLSNQYDN</sequence>
<proteinExistence type="predicted"/>
<protein>
    <submittedName>
        <fullName evidence="1">Uncharacterized protein</fullName>
    </submittedName>
</protein>
<name>A0A8K0D3I6_IGNLU</name>
<dbReference type="EMBL" id="VTPC01003335">
    <property type="protein sequence ID" value="KAF2898718.1"/>
    <property type="molecule type" value="Genomic_DNA"/>
</dbReference>
<dbReference type="AlphaFoldDB" id="A0A8K0D3I6"/>
<evidence type="ECO:0000313" key="2">
    <source>
        <dbReference type="Proteomes" id="UP000801492"/>
    </source>
</evidence>
<organism evidence="1 2">
    <name type="scientific">Ignelater luminosus</name>
    <name type="common">Cucubano</name>
    <name type="synonym">Pyrophorus luminosus</name>
    <dbReference type="NCBI Taxonomy" id="2038154"/>
    <lineage>
        <taxon>Eukaryota</taxon>
        <taxon>Metazoa</taxon>
        <taxon>Ecdysozoa</taxon>
        <taxon>Arthropoda</taxon>
        <taxon>Hexapoda</taxon>
        <taxon>Insecta</taxon>
        <taxon>Pterygota</taxon>
        <taxon>Neoptera</taxon>
        <taxon>Endopterygota</taxon>
        <taxon>Coleoptera</taxon>
        <taxon>Polyphaga</taxon>
        <taxon>Elateriformia</taxon>
        <taxon>Elateroidea</taxon>
        <taxon>Elateridae</taxon>
        <taxon>Agrypninae</taxon>
        <taxon>Pyrophorini</taxon>
        <taxon>Ignelater</taxon>
    </lineage>
</organism>